<evidence type="ECO:0000313" key="2">
    <source>
        <dbReference type="EMBL" id="CAH3018011.1"/>
    </source>
</evidence>
<protein>
    <submittedName>
        <fullName evidence="2">Uncharacterized protein</fullName>
    </submittedName>
</protein>
<reference evidence="2 3" key="1">
    <citation type="submission" date="2022-05" db="EMBL/GenBank/DDBJ databases">
        <authorList>
            <consortium name="Genoscope - CEA"/>
            <person name="William W."/>
        </authorList>
    </citation>
    <scope>NUCLEOTIDE SEQUENCE [LARGE SCALE GENOMIC DNA]</scope>
</reference>
<organism evidence="2 3">
    <name type="scientific">Porites evermanni</name>
    <dbReference type="NCBI Taxonomy" id="104178"/>
    <lineage>
        <taxon>Eukaryota</taxon>
        <taxon>Metazoa</taxon>
        <taxon>Cnidaria</taxon>
        <taxon>Anthozoa</taxon>
        <taxon>Hexacorallia</taxon>
        <taxon>Scleractinia</taxon>
        <taxon>Fungiina</taxon>
        <taxon>Poritidae</taxon>
        <taxon>Porites</taxon>
    </lineage>
</organism>
<feature type="signal peptide" evidence="1">
    <location>
        <begin position="1"/>
        <end position="25"/>
    </location>
</feature>
<evidence type="ECO:0000256" key="1">
    <source>
        <dbReference type="SAM" id="SignalP"/>
    </source>
</evidence>
<dbReference type="Proteomes" id="UP001159427">
    <property type="component" value="Unassembled WGS sequence"/>
</dbReference>
<gene>
    <name evidence="2" type="ORF">PEVE_00040852</name>
</gene>
<comment type="caution">
    <text evidence="2">The sequence shown here is derived from an EMBL/GenBank/DDBJ whole genome shotgun (WGS) entry which is preliminary data.</text>
</comment>
<sequence>MTCEIRPVMIIAAVVTVLLLQSVECGLPCVDRCWETYDICTADCWSNDCIFRDCGIPFSQCNHACYRKRNLALRGLDKKSAELENDELSAFLLKPVVKCQAKILLIGVKPPTLACWSWEKREEVKEFADKYSLVRKRTVRGQTKKDKAGALPLKVYRKQQELNKLDLMAATGSSGETEESLIKDTNEVEDIVTEVTFVDDSLVAMAVGEVRV</sequence>
<evidence type="ECO:0000313" key="3">
    <source>
        <dbReference type="Proteomes" id="UP001159427"/>
    </source>
</evidence>
<keyword evidence="1" id="KW-0732">Signal</keyword>
<name>A0ABN8LSG5_9CNID</name>
<feature type="chain" id="PRO_5046569644" evidence="1">
    <location>
        <begin position="26"/>
        <end position="212"/>
    </location>
</feature>
<keyword evidence="3" id="KW-1185">Reference proteome</keyword>
<dbReference type="EMBL" id="CALNXI010000076">
    <property type="protein sequence ID" value="CAH3018011.1"/>
    <property type="molecule type" value="Genomic_DNA"/>
</dbReference>
<accession>A0ABN8LSG5</accession>
<proteinExistence type="predicted"/>